<evidence type="ECO:0000313" key="2">
    <source>
        <dbReference type="Proteomes" id="UP000237000"/>
    </source>
</evidence>
<gene>
    <name evidence="1" type="ORF">TorRG33x02_006490</name>
</gene>
<organism evidence="1 2">
    <name type="scientific">Trema orientale</name>
    <name type="common">Charcoal tree</name>
    <name type="synonym">Celtis orientalis</name>
    <dbReference type="NCBI Taxonomy" id="63057"/>
    <lineage>
        <taxon>Eukaryota</taxon>
        <taxon>Viridiplantae</taxon>
        <taxon>Streptophyta</taxon>
        <taxon>Embryophyta</taxon>
        <taxon>Tracheophyta</taxon>
        <taxon>Spermatophyta</taxon>
        <taxon>Magnoliopsida</taxon>
        <taxon>eudicotyledons</taxon>
        <taxon>Gunneridae</taxon>
        <taxon>Pentapetalae</taxon>
        <taxon>rosids</taxon>
        <taxon>fabids</taxon>
        <taxon>Rosales</taxon>
        <taxon>Cannabaceae</taxon>
        <taxon>Trema</taxon>
    </lineage>
</organism>
<dbReference type="InParanoid" id="A0A2P5G079"/>
<evidence type="ECO:0000313" key="1">
    <source>
        <dbReference type="EMBL" id="POO03444.1"/>
    </source>
</evidence>
<proteinExistence type="predicted"/>
<dbReference type="EMBL" id="JXTC01000002">
    <property type="protein sequence ID" value="POO03444.1"/>
    <property type="molecule type" value="Genomic_DNA"/>
</dbReference>
<protein>
    <submittedName>
        <fullName evidence="1">Uncharacterized protein</fullName>
    </submittedName>
</protein>
<keyword evidence="2" id="KW-1185">Reference proteome</keyword>
<comment type="caution">
    <text evidence="1">The sequence shown here is derived from an EMBL/GenBank/DDBJ whole genome shotgun (WGS) entry which is preliminary data.</text>
</comment>
<accession>A0A2P5G079</accession>
<dbReference type="Proteomes" id="UP000237000">
    <property type="component" value="Unassembled WGS sequence"/>
</dbReference>
<name>A0A2P5G079_TREOI</name>
<reference evidence="2" key="1">
    <citation type="submission" date="2016-06" db="EMBL/GenBank/DDBJ databases">
        <title>Parallel loss of symbiosis genes in relatives of nitrogen-fixing non-legume Parasponia.</title>
        <authorList>
            <person name="Van Velzen R."/>
            <person name="Holmer R."/>
            <person name="Bu F."/>
            <person name="Rutten L."/>
            <person name="Van Zeijl A."/>
            <person name="Liu W."/>
            <person name="Santuari L."/>
            <person name="Cao Q."/>
            <person name="Sharma T."/>
            <person name="Shen D."/>
            <person name="Roswanjaya Y."/>
            <person name="Wardhani T."/>
            <person name="Kalhor M.S."/>
            <person name="Jansen J."/>
            <person name="Van den Hoogen J."/>
            <person name="Gungor B."/>
            <person name="Hartog M."/>
            <person name="Hontelez J."/>
            <person name="Verver J."/>
            <person name="Yang W.-C."/>
            <person name="Schijlen E."/>
            <person name="Repin R."/>
            <person name="Schilthuizen M."/>
            <person name="Schranz E."/>
            <person name="Heidstra R."/>
            <person name="Miyata K."/>
            <person name="Fedorova E."/>
            <person name="Kohlen W."/>
            <person name="Bisseling T."/>
            <person name="Smit S."/>
            <person name="Geurts R."/>
        </authorList>
    </citation>
    <scope>NUCLEOTIDE SEQUENCE [LARGE SCALE GENOMIC DNA]</scope>
    <source>
        <strain evidence="2">cv. RG33-2</strain>
    </source>
</reference>
<dbReference type="AlphaFoldDB" id="A0A2P5G079"/>
<sequence length="93" mass="10083">MLEVTGGVSMLEISWVPKSVVPGTPHLLEVGPKLVRGGQKFRQKPTRVVSFGLFFMPAWHKLQRLAGVASSADGVECGKAGWQQGAVACRFQF</sequence>